<dbReference type="Proteomes" id="UP001612928">
    <property type="component" value="Unassembled WGS sequence"/>
</dbReference>
<sequence>MARHYELSAPPDGLAADLGPGGDRVDLLLRGLTRGGEPSRACLPPLAGALPVRALSRVPACLMDRVDPRWLAGLERRRHAARAALLAAGRDAQLELGEHVAMLLATPLLEPADPDDADARAVSGAILWLVGTLVATALAGDDDDLLADLLGRGWWPIGPVDGAFLVAPVTLARTGSRTATHARTGTQSGPGIGTQTGTQNGPGIGTQTGTQNGAGTGTQTGAGGRHG</sequence>
<proteinExistence type="predicted"/>
<gene>
    <name evidence="2" type="ORF">ACIBP5_16580</name>
</gene>
<evidence type="ECO:0000256" key="1">
    <source>
        <dbReference type="SAM" id="MobiDB-lite"/>
    </source>
</evidence>
<evidence type="ECO:0000313" key="3">
    <source>
        <dbReference type="Proteomes" id="UP001612928"/>
    </source>
</evidence>
<dbReference type="RefSeq" id="WP_397021500.1">
    <property type="nucleotide sequence ID" value="NZ_JBITMB010000004.1"/>
</dbReference>
<evidence type="ECO:0000313" key="2">
    <source>
        <dbReference type="EMBL" id="MFI7441573.1"/>
    </source>
</evidence>
<reference evidence="2 3" key="1">
    <citation type="submission" date="2024-10" db="EMBL/GenBank/DDBJ databases">
        <title>The Natural Products Discovery Center: Release of the First 8490 Sequenced Strains for Exploring Actinobacteria Biosynthetic Diversity.</title>
        <authorList>
            <person name="Kalkreuter E."/>
            <person name="Kautsar S.A."/>
            <person name="Yang D."/>
            <person name="Bader C.D."/>
            <person name="Teijaro C.N."/>
            <person name="Fluegel L."/>
            <person name="Davis C.M."/>
            <person name="Simpson J.R."/>
            <person name="Lauterbach L."/>
            <person name="Steele A.D."/>
            <person name="Gui C."/>
            <person name="Meng S."/>
            <person name="Li G."/>
            <person name="Viehrig K."/>
            <person name="Ye F."/>
            <person name="Su P."/>
            <person name="Kiefer A.F."/>
            <person name="Nichols A."/>
            <person name="Cepeda A.J."/>
            <person name="Yan W."/>
            <person name="Fan B."/>
            <person name="Jiang Y."/>
            <person name="Adhikari A."/>
            <person name="Zheng C.-J."/>
            <person name="Schuster L."/>
            <person name="Cowan T.M."/>
            <person name="Smanski M.J."/>
            <person name="Chevrette M.G."/>
            <person name="De Carvalho L.P.S."/>
            <person name="Shen B."/>
        </authorList>
    </citation>
    <scope>NUCLEOTIDE SEQUENCE [LARGE SCALE GENOMIC DNA]</scope>
    <source>
        <strain evidence="2 3">NPDC049503</strain>
    </source>
</reference>
<organism evidence="2 3">
    <name type="scientific">Nonomuraea indica</name>
    <dbReference type="NCBI Taxonomy" id="1581193"/>
    <lineage>
        <taxon>Bacteria</taxon>
        <taxon>Bacillati</taxon>
        <taxon>Actinomycetota</taxon>
        <taxon>Actinomycetes</taxon>
        <taxon>Streptosporangiales</taxon>
        <taxon>Streptosporangiaceae</taxon>
        <taxon>Nonomuraea</taxon>
    </lineage>
</organism>
<feature type="region of interest" description="Disordered" evidence="1">
    <location>
        <begin position="175"/>
        <end position="227"/>
    </location>
</feature>
<protein>
    <submittedName>
        <fullName evidence="2">Uncharacterized protein</fullName>
    </submittedName>
</protein>
<accession>A0ABW8A474</accession>
<feature type="compositionally biased region" description="Gly residues" evidence="1">
    <location>
        <begin position="188"/>
        <end position="227"/>
    </location>
</feature>
<name>A0ABW8A474_9ACTN</name>
<comment type="caution">
    <text evidence="2">The sequence shown here is derived from an EMBL/GenBank/DDBJ whole genome shotgun (WGS) entry which is preliminary data.</text>
</comment>
<keyword evidence="3" id="KW-1185">Reference proteome</keyword>
<dbReference type="EMBL" id="JBITMB010000004">
    <property type="protein sequence ID" value="MFI7441573.1"/>
    <property type="molecule type" value="Genomic_DNA"/>
</dbReference>